<feature type="region of interest" description="Disordered" evidence="3">
    <location>
        <begin position="1"/>
        <end position="30"/>
    </location>
</feature>
<evidence type="ECO:0000313" key="6">
    <source>
        <dbReference type="EMBL" id="SDH00514.1"/>
    </source>
</evidence>
<dbReference type="PANTHER" id="PTHR47816">
    <property type="entry name" value="RIBOSOMAL RNA SMALL SUBUNIT METHYLTRANSFERASE C"/>
    <property type="match status" value="1"/>
</dbReference>
<feature type="domain" description="Methyltransferase small" evidence="4">
    <location>
        <begin position="220"/>
        <end position="394"/>
    </location>
</feature>
<gene>
    <name evidence="6" type="ORF">SAMN04489810_1867</name>
</gene>
<evidence type="ECO:0000256" key="2">
    <source>
        <dbReference type="ARBA" id="ARBA00022679"/>
    </source>
</evidence>
<accession>A0A1G7YVP2</accession>
<dbReference type="Pfam" id="PF26049">
    <property type="entry name" value="RLMG_N"/>
    <property type="match status" value="1"/>
</dbReference>
<dbReference type="Proteomes" id="UP000199009">
    <property type="component" value="Chromosome I"/>
</dbReference>
<feature type="compositionally biased region" description="Polar residues" evidence="3">
    <location>
        <begin position="14"/>
        <end position="23"/>
    </location>
</feature>
<dbReference type="InterPro" id="IPR046977">
    <property type="entry name" value="RsmC/RlmG"/>
</dbReference>
<evidence type="ECO:0000256" key="3">
    <source>
        <dbReference type="SAM" id="MobiDB-lite"/>
    </source>
</evidence>
<dbReference type="CDD" id="cd02440">
    <property type="entry name" value="AdoMet_MTases"/>
    <property type="match status" value="1"/>
</dbReference>
<protein>
    <submittedName>
        <fullName evidence="6">16S rRNA (Guanine1207-N2)-methyltransferase</fullName>
    </submittedName>
</protein>
<dbReference type="PANTHER" id="PTHR47816:SF5">
    <property type="entry name" value="RIBOSOMAL RNA LARGE SUBUNIT METHYLTRANSFERASE G"/>
    <property type="match status" value="1"/>
</dbReference>
<evidence type="ECO:0000313" key="7">
    <source>
        <dbReference type="Proteomes" id="UP000199009"/>
    </source>
</evidence>
<keyword evidence="2 6" id="KW-0808">Transferase</keyword>
<dbReference type="InterPro" id="IPR007848">
    <property type="entry name" value="Small_mtfrase_dom"/>
</dbReference>
<dbReference type="InterPro" id="IPR029063">
    <property type="entry name" value="SAM-dependent_MTases_sf"/>
</dbReference>
<keyword evidence="7" id="KW-1185">Reference proteome</keyword>
<evidence type="ECO:0000259" key="5">
    <source>
        <dbReference type="Pfam" id="PF26049"/>
    </source>
</evidence>
<dbReference type="STRING" id="370764.SAMN04489810_1867"/>
<dbReference type="AlphaFoldDB" id="A0A1G7YVP2"/>
<organism evidence="6 7">
    <name type="scientific">Microbacterium pygmaeum</name>
    <dbReference type="NCBI Taxonomy" id="370764"/>
    <lineage>
        <taxon>Bacteria</taxon>
        <taxon>Bacillati</taxon>
        <taxon>Actinomycetota</taxon>
        <taxon>Actinomycetes</taxon>
        <taxon>Micrococcales</taxon>
        <taxon>Microbacteriaceae</taxon>
        <taxon>Microbacterium</taxon>
    </lineage>
</organism>
<dbReference type="SUPFAM" id="SSF53335">
    <property type="entry name" value="S-adenosyl-L-methionine-dependent methyltransferases"/>
    <property type="match status" value="1"/>
</dbReference>
<proteinExistence type="predicted"/>
<reference evidence="6 7" key="1">
    <citation type="submission" date="2016-10" db="EMBL/GenBank/DDBJ databases">
        <authorList>
            <person name="de Groot N.N."/>
        </authorList>
    </citation>
    <scope>NUCLEOTIDE SEQUENCE [LARGE SCALE GENOMIC DNA]</scope>
    <source>
        <strain evidence="6 7">DSM 23142</strain>
    </source>
</reference>
<dbReference type="InterPro" id="IPR058679">
    <property type="entry name" value="RlmG_N"/>
</dbReference>
<dbReference type="GO" id="GO:0032259">
    <property type="term" value="P:methylation"/>
    <property type="evidence" value="ECO:0007669"/>
    <property type="project" value="UniProtKB-KW"/>
</dbReference>
<dbReference type="Gene3D" id="3.40.50.150">
    <property type="entry name" value="Vaccinia Virus protein VP39"/>
    <property type="match status" value="2"/>
</dbReference>
<evidence type="ECO:0000259" key="4">
    <source>
        <dbReference type="Pfam" id="PF05175"/>
    </source>
</evidence>
<evidence type="ECO:0000256" key="1">
    <source>
        <dbReference type="ARBA" id="ARBA00022603"/>
    </source>
</evidence>
<keyword evidence="1 6" id="KW-0489">Methyltransferase</keyword>
<feature type="domain" description="RlmG N-terminal" evidence="5">
    <location>
        <begin position="26"/>
        <end position="194"/>
    </location>
</feature>
<dbReference type="EMBL" id="LT629692">
    <property type="protein sequence ID" value="SDH00514.1"/>
    <property type="molecule type" value="Genomic_DNA"/>
</dbReference>
<sequence length="399" mass="41315">MRGDVRGARRHVHQTVQVPSTYSPDALRRRPDLEAPELLASDAADRLILDESAEARAQAAAGTIVVIGDEYGALTLGAADAGATGIRTHQDSLAGERALEANAAEAGLTGFRSLPLDEPLLAGATVVLLRLPRALDALEDIAGAIAAHADPAVVVFAGGRLKHMTLGMNDVLRRHFGTLDISHARQKSRVLIARAPLGGAAPLVRAADQPAPGLDAPIAVRAFGGAFAGTGIDIGTRFLLEQLAAHGPAELDGAAGDVIDLACGTGVVAVWLALQHPSLPILATDRSAVAVASARETAAANGLADRITIVRDLALGGRADDSAQLIALNPPFHSGAAVPIAGVADPLFADAGRVLRSGGELWTVWNSALQYRPRLERLVGPTRQIARSAKFTVTVSTKR</sequence>
<dbReference type="Pfam" id="PF05175">
    <property type="entry name" value="MTS"/>
    <property type="match status" value="1"/>
</dbReference>
<name>A0A1G7YVP2_9MICO</name>
<dbReference type="GO" id="GO:0008757">
    <property type="term" value="F:S-adenosylmethionine-dependent methyltransferase activity"/>
    <property type="evidence" value="ECO:0007669"/>
    <property type="project" value="InterPro"/>
</dbReference>